<dbReference type="InterPro" id="IPR052074">
    <property type="entry name" value="NonRcpt_TyrProt_Phosphatase"/>
</dbReference>
<feature type="region of interest" description="Disordered" evidence="1">
    <location>
        <begin position="148"/>
        <end position="175"/>
    </location>
</feature>
<dbReference type="InterPro" id="IPR036034">
    <property type="entry name" value="PDZ_sf"/>
</dbReference>
<dbReference type="SMART" id="SM00228">
    <property type="entry name" value="PDZ"/>
    <property type="match status" value="1"/>
</dbReference>
<protein>
    <recommendedName>
        <fullName evidence="2">PDZ domain-containing protein</fullName>
    </recommendedName>
</protein>
<feature type="region of interest" description="Disordered" evidence="1">
    <location>
        <begin position="211"/>
        <end position="248"/>
    </location>
</feature>
<dbReference type="InterPro" id="IPR001478">
    <property type="entry name" value="PDZ"/>
</dbReference>
<reference evidence="4" key="1">
    <citation type="journal article" date="2017" name="Nat. Commun.">
        <title>The North American bullfrog draft genome provides insight into hormonal regulation of long noncoding RNA.</title>
        <authorList>
            <person name="Hammond S.A."/>
            <person name="Warren R.L."/>
            <person name="Vandervalk B.P."/>
            <person name="Kucuk E."/>
            <person name="Khan H."/>
            <person name="Gibb E.A."/>
            <person name="Pandoh P."/>
            <person name="Kirk H."/>
            <person name="Zhao Y."/>
            <person name="Jones M."/>
            <person name="Mungall A.J."/>
            <person name="Coope R."/>
            <person name="Pleasance S."/>
            <person name="Moore R.A."/>
            <person name="Holt R.A."/>
            <person name="Round J.M."/>
            <person name="Ohora S."/>
            <person name="Walle B.V."/>
            <person name="Veldhoen N."/>
            <person name="Helbing C.C."/>
            <person name="Birol I."/>
        </authorList>
    </citation>
    <scope>NUCLEOTIDE SEQUENCE [LARGE SCALE GENOMIC DNA]</scope>
</reference>
<evidence type="ECO:0000313" key="3">
    <source>
        <dbReference type="EMBL" id="PIO38248.1"/>
    </source>
</evidence>
<feature type="region of interest" description="Disordered" evidence="1">
    <location>
        <begin position="76"/>
        <end position="97"/>
    </location>
</feature>
<dbReference type="OrthoDB" id="9937357at2759"/>
<dbReference type="Pfam" id="PF00595">
    <property type="entry name" value="PDZ"/>
    <property type="match status" value="1"/>
</dbReference>
<feature type="non-terminal residue" evidence="3">
    <location>
        <position position="1"/>
    </location>
</feature>
<evidence type="ECO:0000313" key="4">
    <source>
        <dbReference type="Proteomes" id="UP000228934"/>
    </source>
</evidence>
<dbReference type="AlphaFoldDB" id="A0A2G9SDM8"/>
<feature type="domain" description="PDZ" evidence="2">
    <location>
        <begin position="1"/>
        <end position="72"/>
    </location>
</feature>
<dbReference type="GO" id="GO:0004725">
    <property type="term" value="F:protein tyrosine phosphatase activity"/>
    <property type="evidence" value="ECO:0007669"/>
    <property type="project" value="TreeGrafter"/>
</dbReference>
<dbReference type="PROSITE" id="PS50106">
    <property type="entry name" value="PDZ"/>
    <property type="match status" value="1"/>
</dbReference>
<dbReference type="PANTHER" id="PTHR46900:SF1">
    <property type="entry name" value="TYROSINE-PROTEIN PHOSPHATASE NON-RECEPTOR TYPE 13"/>
    <property type="match status" value="1"/>
</dbReference>
<evidence type="ECO:0000259" key="2">
    <source>
        <dbReference type="PROSITE" id="PS50106"/>
    </source>
</evidence>
<proteinExistence type="predicted"/>
<keyword evidence="4" id="KW-1185">Reference proteome</keyword>
<dbReference type="SUPFAM" id="SSF50156">
    <property type="entry name" value="PDZ domain-like"/>
    <property type="match status" value="2"/>
</dbReference>
<accession>A0A2G9SDM8</accession>
<gene>
    <name evidence="3" type="ORF">AB205_0022640</name>
</gene>
<dbReference type="EMBL" id="KV925097">
    <property type="protein sequence ID" value="PIO38248.1"/>
    <property type="molecule type" value="Genomic_DNA"/>
</dbReference>
<organism evidence="3 4">
    <name type="scientific">Aquarana catesbeiana</name>
    <name type="common">American bullfrog</name>
    <name type="synonym">Rana catesbeiana</name>
    <dbReference type="NCBI Taxonomy" id="8400"/>
    <lineage>
        <taxon>Eukaryota</taxon>
        <taxon>Metazoa</taxon>
        <taxon>Chordata</taxon>
        <taxon>Craniata</taxon>
        <taxon>Vertebrata</taxon>
        <taxon>Euteleostomi</taxon>
        <taxon>Amphibia</taxon>
        <taxon>Batrachia</taxon>
        <taxon>Anura</taxon>
        <taxon>Neobatrachia</taxon>
        <taxon>Ranoidea</taxon>
        <taxon>Ranidae</taxon>
        <taxon>Aquarana</taxon>
    </lineage>
</organism>
<feature type="non-terminal residue" evidence="3">
    <location>
        <position position="282"/>
    </location>
</feature>
<dbReference type="GO" id="GO:0005634">
    <property type="term" value="C:nucleus"/>
    <property type="evidence" value="ECO:0007669"/>
    <property type="project" value="TreeGrafter"/>
</dbReference>
<dbReference type="GO" id="GO:0036312">
    <property type="term" value="F:phosphatidylinositol 3-kinase regulatory subunit binding"/>
    <property type="evidence" value="ECO:0007669"/>
    <property type="project" value="TreeGrafter"/>
</dbReference>
<dbReference type="PANTHER" id="PTHR46900">
    <property type="entry name" value="TYROSINE-PROTEIN PHOSPHATASE NON-RECEPTOR TYPE 13"/>
    <property type="match status" value="1"/>
</dbReference>
<dbReference type="GO" id="GO:0005737">
    <property type="term" value="C:cytoplasm"/>
    <property type="evidence" value="ECO:0007669"/>
    <property type="project" value="TreeGrafter"/>
</dbReference>
<dbReference type="Gene3D" id="2.30.42.10">
    <property type="match status" value="2"/>
</dbReference>
<name>A0A2G9SDM8_AQUCT</name>
<evidence type="ECO:0000256" key="1">
    <source>
        <dbReference type="SAM" id="MobiDB-lite"/>
    </source>
</evidence>
<sequence>LSLSGGPDSPSQVIYIENIKPGSVVDQEGSLKMLDIIHYINGESTLNMTLDEAKRALESALPVVVLKATREGNPVMQSNKELSKPSKVNGYPGGERFRRIEDNSDVYSPEVNGENMQGATHSKAVSCLRNAKGLLQIEVSREFMPKDTSDFDKCNGNLDTEMHGKDNQNYEDDDEDQNDVIQSLLDVVHEQTQNLLQLNRQNALSEEHFPENLNEKDMDEKAEDTDCDGSSLPDDSPEPVKLNGVGPYNKNERLQRRHATGPLHNEVTGNDKIIQSISQDLF</sequence>
<dbReference type="Proteomes" id="UP000228934">
    <property type="component" value="Unassembled WGS sequence"/>
</dbReference>